<dbReference type="EMBL" id="FQXB01000001">
    <property type="protein sequence ID" value="SHG87072.1"/>
    <property type="molecule type" value="Genomic_DNA"/>
</dbReference>
<dbReference type="RefSeq" id="WP_072900017.1">
    <property type="nucleotide sequence ID" value="NZ_FQXB01000001.1"/>
</dbReference>
<evidence type="ECO:0000256" key="3">
    <source>
        <dbReference type="SAM" id="SignalP"/>
    </source>
</evidence>
<gene>
    <name evidence="5" type="ORF">SAMN05444003_1318</name>
</gene>
<evidence type="ECO:0000256" key="2">
    <source>
        <dbReference type="ARBA" id="ARBA00009387"/>
    </source>
</evidence>
<proteinExistence type="inferred from homology"/>
<dbReference type="Pfam" id="PF01464">
    <property type="entry name" value="SLT"/>
    <property type="match status" value="1"/>
</dbReference>
<organism evidence="5 6">
    <name type="scientific">Cognatiyoonia sediminum</name>
    <dbReference type="NCBI Taxonomy" id="1508389"/>
    <lineage>
        <taxon>Bacteria</taxon>
        <taxon>Pseudomonadati</taxon>
        <taxon>Pseudomonadota</taxon>
        <taxon>Alphaproteobacteria</taxon>
        <taxon>Rhodobacterales</taxon>
        <taxon>Paracoccaceae</taxon>
        <taxon>Cognatiyoonia</taxon>
    </lineage>
</organism>
<sequence>MLRFIGRLALLMTIGASTQVIAEQHTLQPDFTFKRIGVPSAGSRNRITVQIAPAPAAPVQVAPTATPDAPTSNAELAWFWDSVSPALGDSGPGRLEQAVTTLRDAPDGVYRPTPRLETMKQIVAAHGSDIILNSIGTDISPALIVALISVESSGSTTAVSHAGATGLMQLMPATAERFGVQDSTHPAENIKGGAAYLSWLMDHFNDDPVLALAGYNAGEGAVRDHAGVPPYRETRNYVPKVIAAWTIARGLCKTPPELISDGCAFVIDG</sequence>
<protein>
    <submittedName>
        <fullName evidence="5">Transglycosylase SLT domain-containing protein</fullName>
    </submittedName>
</protein>
<evidence type="ECO:0000256" key="1">
    <source>
        <dbReference type="ARBA" id="ARBA00007734"/>
    </source>
</evidence>
<dbReference type="AlphaFoldDB" id="A0A1M5NC85"/>
<dbReference type="STRING" id="1508389.SAMN05444003_1318"/>
<comment type="similarity">
    <text evidence="1">Belongs to the transglycosylase Slt family.</text>
</comment>
<reference evidence="5 6" key="1">
    <citation type="submission" date="2016-11" db="EMBL/GenBank/DDBJ databases">
        <authorList>
            <person name="Jaros S."/>
            <person name="Januszkiewicz K."/>
            <person name="Wedrychowicz H."/>
        </authorList>
    </citation>
    <scope>NUCLEOTIDE SEQUENCE [LARGE SCALE GENOMIC DNA]</scope>
    <source>
        <strain evidence="5 6">DSM 28715</strain>
    </source>
</reference>
<name>A0A1M5NC85_9RHOB</name>
<dbReference type="SUPFAM" id="SSF53955">
    <property type="entry name" value="Lysozyme-like"/>
    <property type="match status" value="1"/>
</dbReference>
<feature type="chain" id="PRO_5012364169" evidence="3">
    <location>
        <begin position="23"/>
        <end position="269"/>
    </location>
</feature>
<dbReference type="PANTHER" id="PTHR37423:SF2">
    <property type="entry name" value="MEMBRANE-BOUND LYTIC MUREIN TRANSGLYCOSYLASE C"/>
    <property type="match status" value="1"/>
</dbReference>
<comment type="similarity">
    <text evidence="2">Belongs to the virb1 family.</text>
</comment>
<dbReference type="PANTHER" id="PTHR37423">
    <property type="entry name" value="SOLUBLE LYTIC MUREIN TRANSGLYCOSYLASE-RELATED"/>
    <property type="match status" value="1"/>
</dbReference>
<dbReference type="Proteomes" id="UP000184074">
    <property type="component" value="Unassembled WGS sequence"/>
</dbReference>
<keyword evidence="6" id="KW-1185">Reference proteome</keyword>
<feature type="signal peptide" evidence="3">
    <location>
        <begin position="1"/>
        <end position="22"/>
    </location>
</feature>
<dbReference type="OrthoDB" id="9815002at2"/>
<accession>A0A1M5NC85</accession>
<evidence type="ECO:0000313" key="6">
    <source>
        <dbReference type="Proteomes" id="UP000184074"/>
    </source>
</evidence>
<feature type="domain" description="Transglycosylase SLT" evidence="4">
    <location>
        <begin position="138"/>
        <end position="227"/>
    </location>
</feature>
<evidence type="ECO:0000313" key="5">
    <source>
        <dbReference type="EMBL" id="SHG87072.1"/>
    </source>
</evidence>
<dbReference type="CDD" id="cd00254">
    <property type="entry name" value="LT-like"/>
    <property type="match status" value="1"/>
</dbReference>
<dbReference type="InterPro" id="IPR023346">
    <property type="entry name" value="Lysozyme-like_dom_sf"/>
</dbReference>
<dbReference type="InterPro" id="IPR008258">
    <property type="entry name" value="Transglycosylase_SLT_dom_1"/>
</dbReference>
<keyword evidence="3" id="KW-0732">Signal</keyword>
<dbReference type="Gene3D" id="1.10.530.10">
    <property type="match status" value="1"/>
</dbReference>
<evidence type="ECO:0000259" key="4">
    <source>
        <dbReference type="Pfam" id="PF01464"/>
    </source>
</evidence>